<dbReference type="AlphaFoldDB" id="A0A0V8RZC4"/>
<dbReference type="OrthoDB" id="3257268at2"/>
<proteinExistence type="predicted"/>
<keyword evidence="1" id="KW-0472">Membrane</keyword>
<feature type="transmembrane region" description="Helical" evidence="1">
    <location>
        <begin position="6"/>
        <end position="24"/>
    </location>
</feature>
<comment type="caution">
    <text evidence="2">The sequence shown here is derived from an EMBL/GenBank/DDBJ whole genome shotgun (WGS) entry which is preliminary data.</text>
</comment>
<reference evidence="2 3" key="1">
    <citation type="submission" date="2015-10" db="EMBL/GenBank/DDBJ databases">
        <title>Draft Genome of Actinomyces odontolyticus subsp. actinosynbacter strain XH001.</title>
        <authorList>
            <person name="Mclean J.S."/>
            <person name="He X."/>
        </authorList>
    </citation>
    <scope>NUCLEOTIDE SEQUENCE [LARGE SCALE GENOMIC DNA]</scope>
    <source>
        <strain evidence="2 3">XH001</strain>
    </source>
</reference>
<feature type="transmembrane region" description="Helical" evidence="1">
    <location>
        <begin position="45"/>
        <end position="65"/>
    </location>
</feature>
<gene>
    <name evidence="2" type="ORF">APY09_03190</name>
</gene>
<dbReference type="RefSeq" id="WP_060566134.1">
    <property type="nucleotide sequence ID" value="NZ_CP040006.1"/>
</dbReference>
<protein>
    <submittedName>
        <fullName evidence="2">Uncharacterized protein</fullName>
    </submittedName>
</protein>
<name>A0A0V8RZC4_9ACTO</name>
<dbReference type="Proteomes" id="UP000054686">
    <property type="component" value="Unassembled WGS sequence"/>
</dbReference>
<organism evidence="2 3">
    <name type="scientific">Schaalia odontolytica</name>
    <dbReference type="NCBI Taxonomy" id="1660"/>
    <lineage>
        <taxon>Bacteria</taxon>
        <taxon>Bacillati</taxon>
        <taxon>Actinomycetota</taxon>
        <taxon>Actinomycetes</taxon>
        <taxon>Actinomycetales</taxon>
        <taxon>Actinomycetaceae</taxon>
        <taxon>Schaalia</taxon>
    </lineage>
</organism>
<evidence type="ECO:0000313" key="3">
    <source>
        <dbReference type="Proteomes" id="UP000054686"/>
    </source>
</evidence>
<evidence type="ECO:0000256" key="1">
    <source>
        <dbReference type="SAM" id="Phobius"/>
    </source>
</evidence>
<keyword evidence="1" id="KW-0812">Transmembrane</keyword>
<sequence length="134" mass="15326">MIWGIIGIPFSLAILAMWYCETYTDSQFGQNARFISSATRMNDKYQSIGTLATGSAFLVGSFVTIGNDGRFPQFVQLTLIAITLAIFIIGVVWYFSPIPVPRWIDPRYQYMKRHRMLDENGDPLPQFELSEEED</sequence>
<feature type="transmembrane region" description="Helical" evidence="1">
    <location>
        <begin position="77"/>
        <end position="95"/>
    </location>
</feature>
<dbReference type="EMBL" id="LLVT01000001">
    <property type="protein sequence ID" value="KSW13368.1"/>
    <property type="molecule type" value="Genomic_DNA"/>
</dbReference>
<accession>A0A0V8RZC4</accession>
<evidence type="ECO:0000313" key="2">
    <source>
        <dbReference type="EMBL" id="KSW13368.1"/>
    </source>
</evidence>
<keyword evidence="1" id="KW-1133">Transmembrane helix</keyword>